<evidence type="ECO:0000256" key="11">
    <source>
        <dbReference type="RuleBase" id="RU363063"/>
    </source>
</evidence>
<keyword evidence="3 11" id="KW-0328">Glycosyltransferase</keyword>
<dbReference type="PANTHER" id="PTHR11214">
    <property type="entry name" value="BETA-1,3-N-ACETYLGLUCOSAMINYLTRANSFERASE"/>
    <property type="match status" value="1"/>
</dbReference>
<keyword evidence="5" id="KW-0812">Transmembrane</keyword>
<comment type="subcellular location">
    <subcellularLocation>
        <location evidence="1 11">Golgi apparatus membrane</location>
        <topology evidence="1 11">Single-pass type II membrane protein</topology>
    </subcellularLocation>
</comment>
<keyword evidence="9" id="KW-0472">Membrane</keyword>
<dbReference type="PANTHER" id="PTHR11214:SF364">
    <property type="entry name" value="HEXOSYLTRANSFERASE"/>
    <property type="match status" value="1"/>
</dbReference>
<evidence type="ECO:0000256" key="3">
    <source>
        <dbReference type="ARBA" id="ARBA00022676"/>
    </source>
</evidence>
<dbReference type="GO" id="GO:0000139">
    <property type="term" value="C:Golgi membrane"/>
    <property type="evidence" value="ECO:0007669"/>
    <property type="project" value="UniProtKB-SubCell"/>
</dbReference>
<dbReference type="InterPro" id="IPR002659">
    <property type="entry name" value="Glyco_trans_31"/>
</dbReference>
<reference evidence="13" key="1">
    <citation type="submission" date="2025-08" db="UniProtKB">
        <authorList>
            <consortium name="RefSeq"/>
        </authorList>
    </citation>
    <scope>IDENTIFICATION</scope>
    <source>
        <tissue evidence="13">Whole sample</tissue>
    </source>
</reference>
<dbReference type="FunFam" id="3.90.550.50:FF:000001">
    <property type="entry name" value="Hexosyltransferase"/>
    <property type="match status" value="1"/>
</dbReference>
<keyword evidence="8 11" id="KW-0333">Golgi apparatus</keyword>
<dbReference type="OrthoDB" id="6045055at2759"/>
<evidence type="ECO:0000256" key="10">
    <source>
        <dbReference type="ARBA" id="ARBA00023180"/>
    </source>
</evidence>
<dbReference type="KEGG" id="cvn:111116391"/>
<evidence type="ECO:0000256" key="1">
    <source>
        <dbReference type="ARBA" id="ARBA00004323"/>
    </source>
</evidence>
<dbReference type="GO" id="GO:0006493">
    <property type="term" value="P:protein O-linked glycosylation"/>
    <property type="evidence" value="ECO:0007669"/>
    <property type="project" value="TreeGrafter"/>
</dbReference>
<keyword evidence="12" id="KW-1185">Reference proteome</keyword>
<dbReference type="GeneID" id="111116391"/>
<keyword evidence="7" id="KW-1133">Transmembrane helix</keyword>
<accession>A0A8B8C5V1</accession>
<evidence type="ECO:0000313" key="12">
    <source>
        <dbReference type="Proteomes" id="UP000694844"/>
    </source>
</evidence>
<evidence type="ECO:0000313" key="13">
    <source>
        <dbReference type="RefSeq" id="XP_022311088.1"/>
    </source>
</evidence>
<keyword evidence="4" id="KW-0808">Transferase</keyword>
<dbReference type="EC" id="2.4.1.-" evidence="11"/>
<evidence type="ECO:0000256" key="8">
    <source>
        <dbReference type="ARBA" id="ARBA00023034"/>
    </source>
</evidence>
<organism evidence="12 13">
    <name type="scientific">Crassostrea virginica</name>
    <name type="common">Eastern oyster</name>
    <dbReference type="NCBI Taxonomy" id="6565"/>
    <lineage>
        <taxon>Eukaryota</taxon>
        <taxon>Metazoa</taxon>
        <taxon>Spiralia</taxon>
        <taxon>Lophotrochozoa</taxon>
        <taxon>Mollusca</taxon>
        <taxon>Bivalvia</taxon>
        <taxon>Autobranchia</taxon>
        <taxon>Pteriomorphia</taxon>
        <taxon>Ostreida</taxon>
        <taxon>Ostreoidea</taxon>
        <taxon>Ostreidae</taxon>
        <taxon>Crassostrea</taxon>
    </lineage>
</organism>
<proteinExistence type="inferred from homology"/>
<keyword evidence="10" id="KW-0325">Glycoprotein</keyword>
<evidence type="ECO:0000256" key="2">
    <source>
        <dbReference type="ARBA" id="ARBA00008661"/>
    </source>
</evidence>
<evidence type="ECO:0000256" key="5">
    <source>
        <dbReference type="ARBA" id="ARBA00022692"/>
    </source>
</evidence>
<dbReference type="Gene3D" id="3.90.550.50">
    <property type="match status" value="1"/>
</dbReference>
<evidence type="ECO:0000256" key="6">
    <source>
        <dbReference type="ARBA" id="ARBA00022968"/>
    </source>
</evidence>
<comment type="similarity">
    <text evidence="2 11">Belongs to the glycosyltransferase 31 family.</text>
</comment>
<name>A0A8B8C5V1_CRAVI</name>
<protein>
    <recommendedName>
        <fullName evidence="11">Hexosyltransferase</fullName>
        <ecNumber evidence="11">2.4.1.-</ecNumber>
    </recommendedName>
</protein>
<evidence type="ECO:0000256" key="4">
    <source>
        <dbReference type="ARBA" id="ARBA00022679"/>
    </source>
</evidence>
<dbReference type="GO" id="GO:0016758">
    <property type="term" value="F:hexosyltransferase activity"/>
    <property type="evidence" value="ECO:0007669"/>
    <property type="project" value="InterPro"/>
</dbReference>
<dbReference type="Proteomes" id="UP000694844">
    <property type="component" value="Chromosome 10"/>
</dbReference>
<gene>
    <name evidence="13" type="primary">LOC111116391</name>
</gene>
<dbReference type="AlphaFoldDB" id="A0A8B8C5V1"/>
<dbReference type="Pfam" id="PF01762">
    <property type="entry name" value="Galactosyl_T"/>
    <property type="match status" value="1"/>
</dbReference>
<evidence type="ECO:0000256" key="9">
    <source>
        <dbReference type="ARBA" id="ARBA00023136"/>
    </source>
</evidence>
<sequence length="443" mass="51338">MLSSTRRQLVQKATNQNALKQERQSFLASWLSRKIYDKSKNMNEESPVVELYPDHAKEWLRSKLMAVIGRRCLLSLCGLTALVVMLDHIVNMSVVETSKLLTSHREWRDYGDGSRYSVQLSAVTTSSAKPSTTIPTAVTQKSVKKTTYPLTLASPYLINNPSMCKSDSKLNFVFIVQTSTDHFNRRNAIRQTWGNIRALRNISFRVVFFFGLTKDKKIQTMLENESTVYGDIIQGQFMDSYHNLTHKGVLTYRWISEFCSNTELVVKVDDDMFVNVFNLVDHYLPIYRNASRKIMCHLRPQRTSPIMREKSKWQVHVDQFKNMTHYSVPYCNGYFVLISSDIIRQLYRASYLTPFFWVDDVYLYGLLPQKIGNVTFTSITVNLTLHQETGMKCYTGNTTCKYLASYAEKQGYMESIWRISSCNKRRKWSVSKADYVVSKMDAM</sequence>
<keyword evidence="6" id="KW-0735">Signal-anchor</keyword>
<dbReference type="RefSeq" id="XP_022311088.1">
    <property type="nucleotide sequence ID" value="XM_022455380.1"/>
</dbReference>
<evidence type="ECO:0000256" key="7">
    <source>
        <dbReference type="ARBA" id="ARBA00022989"/>
    </source>
</evidence>